<evidence type="ECO:0000313" key="2">
    <source>
        <dbReference type="Proteomes" id="UP000198668"/>
    </source>
</evidence>
<evidence type="ECO:0000313" key="1">
    <source>
        <dbReference type="EMBL" id="SFH68706.1"/>
    </source>
</evidence>
<dbReference type="EMBL" id="FOQE01000012">
    <property type="protein sequence ID" value="SFH68706.1"/>
    <property type="molecule type" value="Genomic_DNA"/>
</dbReference>
<dbReference type="Pfam" id="PF05119">
    <property type="entry name" value="Terminase_4"/>
    <property type="match status" value="1"/>
</dbReference>
<proteinExistence type="predicted"/>
<protein>
    <submittedName>
        <fullName evidence="1">Phage terminase, small subunit</fullName>
    </submittedName>
</protein>
<dbReference type="Proteomes" id="UP000198668">
    <property type="component" value="Unassembled WGS sequence"/>
</dbReference>
<dbReference type="InterPro" id="IPR006448">
    <property type="entry name" value="Phage_term_ssu_P27"/>
</dbReference>
<dbReference type="AlphaFoldDB" id="A0A1I3C309"/>
<dbReference type="RefSeq" id="WP_245741839.1">
    <property type="nucleotide sequence ID" value="NZ_FOQE01000012.1"/>
</dbReference>
<organism evidence="1 2">
    <name type="scientific">Pisciglobus halotolerans</name>
    <dbReference type="NCBI Taxonomy" id="745365"/>
    <lineage>
        <taxon>Bacteria</taxon>
        <taxon>Bacillati</taxon>
        <taxon>Bacillota</taxon>
        <taxon>Bacilli</taxon>
        <taxon>Lactobacillales</taxon>
        <taxon>Carnobacteriaceae</taxon>
    </lineage>
</organism>
<name>A0A1I3C309_9LACT</name>
<sequence>MEKIFNRHIMKGRDFYQKGVSNLSSERMTEAAYKLARGKIRNALIKQLKEKNLYHEPYSDMIERYMSLWDTTIALEYDIKERGVAVEGPTSIKKNDSVGMLVNVNKQMLSILDKLGLQATGIKNEGGVDV</sequence>
<gene>
    <name evidence="1" type="ORF">SAMN04489868_11245</name>
</gene>
<keyword evidence="2" id="KW-1185">Reference proteome</keyword>
<reference evidence="1 2" key="1">
    <citation type="submission" date="2016-10" db="EMBL/GenBank/DDBJ databases">
        <authorList>
            <person name="de Groot N.N."/>
        </authorList>
    </citation>
    <scope>NUCLEOTIDE SEQUENCE [LARGE SCALE GENOMIC DNA]</scope>
    <source>
        <strain evidence="1 2">DSM 27630</strain>
    </source>
</reference>
<accession>A0A1I3C309</accession>